<evidence type="ECO:0000256" key="1">
    <source>
        <dbReference type="ARBA" id="ARBA00000085"/>
    </source>
</evidence>
<organism evidence="12">
    <name type="scientific">Microbacterium sp. A8/3-1</name>
    <dbReference type="NCBI Taxonomy" id="3160749"/>
    <lineage>
        <taxon>Bacteria</taxon>
        <taxon>Bacillati</taxon>
        <taxon>Actinomycetota</taxon>
        <taxon>Actinomycetes</taxon>
        <taxon>Micrococcales</taxon>
        <taxon>Microbacteriaceae</taxon>
        <taxon>Microbacterium</taxon>
    </lineage>
</organism>
<dbReference type="GO" id="GO:0005524">
    <property type="term" value="F:ATP binding"/>
    <property type="evidence" value="ECO:0007669"/>
    <property type="project" value="UniProtKB-KW"/>
</dbReference>
<dbReference type="InterPro" id="IPR050482">
    <property type="entry name" value="Sensor_HK_TwoCompSys"/>
</dbReference>
<evidence type="ECO:0000256" key="8">
    <source>
        <dbReference type="ARBA" id="ARBA00023012"/>
    </source>
</evidence>
<evidence type="ECO:0000256" key="7">
    <source>
        <dbReference type="ARBA" id="ARBA00022840"/>
    </source>
</evidence>
<reference evidence="12" key="1">
    <citation type="submission" date="2024-06" db="EMBL/GenBank/DDBJ databases">
        <title>Draft genome sequence of Microbacterium sp. strain A8/3-1, isolated from Oxytropis tragacanthoides Fisch. ex DC. Root nodules in the Altai region of Russia.</title>
        <authorList>
            <person name="Sazanova A."/>
            <person name="Guro P."/>
            <person name="Kuznetsova I."/>
            <person name="Belimov A."/>
            <person name="Safronova V."/>
        </authorList>
    </citation>
    <scope>NUCLEOTIDE SEQUENCE</scope>
    <source>
        <strain evidence="12">A8/3-1</strain>
    </source>
</reference>
<comment type="catalytic activity">
    <reaction evidence="1">
        <text>ATP + protein L-histidine = ADP + protein N-phospho-L-histidine.</text>
        <dbReference type="EC" id="2.7.13.3"/>
    </reaction>
</comment>
<dbReference type="GO" id="GO:0000155">
    <property type="term" value="F:phosphorelay sensor kinase activity"/>
    <property type="evidence" value="ECO:0007669"/>
    <property type="project" value="InterPro"/>
</dbReference>
<keyword evidence="4" id="KW-0808">Transferase</keyword>
<keyword evidence="6 12" id="KW-0418">Kinase</keyword>
<feature type="transmembrane region" description="Helical" evidence="9">
    <location>
        <begin position="123"/>
        <end position="141"/>
    </location>
</feature>
<keyword evidence="3" id="KW-0597">Phosphoprotein</keyword>
<evidence type="ECO:0000256" key="3">
    <source>
        <dbReference type="ARBA" id="ARBA00022553"/>
    </source>
</evidence>
<evidence type="ECO:0000256" key="6">
    <source>
        <dbReference type="ARBA" id="ARBA00022777"/>
    </source>
</evidence>
<feature type="transmembrane region" description="Helical" evidence="9">
    <location>
        <begin position="54"/>
        <end position="72"/>
    </location>
</feature>
<dbReference type="InterPro" id="IPR011712">
    <property type="entry name" value="Sig_transdc_His_kin_sub3_dim/P"/>
</dbReference>
<dbReference type="CDD" id="cd16917">
    <property type="entry name" value="HATPase_UhpB-NarQ-NarX-like"/>
    <property type="match status" value="1"/>
</dbReference>
<sequence>MRTMQEATAERIRTWSRARRPLIDAVLIGLFCVLSAALGFSGIWSIFSLLDADISPWWTLATALPGCVAVLMKRRFPMLSLVAAAILFTVDLLTIGGLGPVIILLDVLWTAAFLASPRARTGLLIASAIAVVVMFFGALALSDAAVPVAFLVAAQFGAFVGTDYWWAVAVSQANELAELHRQRADDAAAVAEREQAEAVRRERETMARELHDVVAGHVMAMAIRAEAALTSPPDPVTDRDALQAVRDAGLDAHGALRSMISVLRRGDGTLAPTPGWSDLEGIVDEARRAGLGIRFSSVDVSGVGGAAEQAVVRVVREALANGIRHASGADVDVVIDVAGSDVQVAVRSRGGVARASATHGGQGWGLQMLRERVEALGGTFAAGPESDGWSVAARVPVGVRA</sequence>
<gene>
    <name evidence="12" type="ORF">ABS642_14180</name>
</gene>
<evidence type="ECO:0000256" key="2">
    <source>
        <dbReference type="ARBA" id="ARBA00012438"/>
    </source>
</evidence>
<dbReference type="EC" id="2.7.13.3" evidence="2"/>
<keyword evidence="9" id="KW-0472">Membrane</keyword>
<dbReference type="RefSeq" id="WP_350350611.1">
    <property type="nucleotide sequence ID" value="NZ_CP158357.1"/>
</dbReference>
<dbReference type="Gene3D" id="3.30.565.10">
    <property type="entry name" value="Histidine kinase-like ATPase, C-terminal domain"/>
    <property type="match status" value="1"/>
</dbReference>
<protein>
    <recommendedName>
        <fullName evidence="2">histidine kinase</fullName>
        <ecNumber evidence="2">2.7.13.3</ecNumber>
    </recommendedName>
</protein>
<evidence type="ECO:0000256" key="5">
    <source>
        <dbReference type="ARBA" id="ARBA00022741"/>
    </source>
</evidence>
<dbReference type="Pfam" id="PF02518">
    <property type="entry name" value="HATPase_c"/>
    <property type="match status" value="1"/>
</dbReference>
<name>A0AAU7VTD7_9MICO</name>
<feature type="transmembrane region" description="Helical" evidence="9">
    <location>
        <begin position="79"/>
        <end position="103"/>
    </location>
</feature>
<dbReference type="Pfam" id="PF07730">
    <property type="entry name" value="HisKA_3"/>
    <property type="match status" value="1"/>
</dbReference>
<dbReference type="PANTHER" id="PTHR24421:SF10">
    <property type="entry name" value="NITRATE_NITRITE SENSOR PROTEIN NARQ"/>
    <property type="match status" value="1"/>
</dbReference>
<keyword evidence="8" id="KW-0902">Two-component regulatory system</keyword>
<evidence type="ECO:0000259" key="10">
    <source>
        <dbReference type="Pfam" id="PF02518"/>
    </source>
</evidence>
<evidence type="ECO:0000256" key="4">
    <source>
        <dbReference type="ARBA" id="ARBA00022679"/>
    </source>
</evidence>
<dbReference type="EMBL" id="CP158357">
    <property type="protein sequence ID" value="XBX77059.1"/>
    <property type="molecule type" value="Genomic_DNA"/>
</dbReference>
<keyword evidence="5" id="KW-0547">Nucleotide-binding</keyword>
<dbReference type="PANTHER" id="PTHR24421">
    <property type="entry name" value="NITRATE/NITRITE SENSOR PROTEIN NARX-RELATED"/>
    <property type="match status" value="1"/>
</dbReference>
<keyword evidence="7" id="KW-0067">ATP-binding</keyword>
<keyword evidence="9" id="KW-1133">Transmembrane helix</keyword>
<dbReference type="InterPro" id="IPR036890">
    <property type="entry name" value="HATPase_C_sf"/>
</dbReference>
<evidence type="ECO:0000259" key="11">
    <source>
        <dbReference type="Pfam" id="PF07730"/>
    </source>
</evidence>
<feature type="transmembrane region" description="Helical" evidence="9">
    <location>
        <begin position="21"/>
        <end position="48"/>
    </location>
</feature>
<dbReference type="GO" id="GO:0016020">
    <property type="term" value="C:membrane"/>
    <property type="evidence" value="ECO:0007669"/>
    <property type="project" value="InterPro"/>
</dbReference>
<feature type="domain" description="Histidine kinase/HSP90-like ATPase" evidence="10">
    <location>
        <begin position="308"/>
        <end position="391"/>
    </location>
</feature>
<evidence type="ECO:0000256" key="9">
    <source>
        <dbReference type="SAM" id="Phobius"/>
    </source>
</evidence>
<dbReference type="AlphaFoldDB" id="A0AAU7VTD7"/>
<dbReference type="GO" id="GO:0046983">
    <property type="term" value="F:protein dimerization activity"/>
    <property type="evidence" value="ECO:0007669"/>
    <property type="project" value="InterPro"/>
</dbReference>
<feature type="transmembrane region" description="Helical" evidence="9">
    <location>
        <begin position="148"/>
        <end position="167"/>
    </location>
</feature>
<feature type="domain" description="Signal transduction histidine kinase subgroup 3 dimerisation and phosphoacceptor" evidence="11">
    <location>
        <begin position="202"/>
        <end position="266"/>
    </location>
</feature>
<dbReference type="InterPro" id="IPR003594">
    <property type="entry name" value="HATPase_dom"/>
</dbReference>
<dbReference type="Gene3D" id="1.20.5.1930">
    <property type="match status" value="1"/>
</dbReference>
<accession>A0AAU7VTD7</accession>
<dbReference type="SUPFAM" id="SSF55874">
    <property type="entry name" value="ATPase domain of HSP90 chaperone/DNA topoisomerase II/histidine kinase"/>
    <property type="match status" value="1"/>
</dbReference>
<evidence type="ECO:0000313" key="12">
    <source>
        <dbReference type="EMBL" id="XBX77059.1"/>
    </source>
</evidence>
<keyword evidence="9" id="KW-0812">Transmembrane</keyword>
<proteinExistence type="predicted"/>